<evidence type="ECO:0000313" key="3">
    <source>
        <dbReference type="Proteomes" id="UP000216867"/>
    </source>
</evidence>
<accession>A0A269ZC08</accession>
<feature type="compositionally biased region" description="Basic and acidic residues" evidence="1">
    <location>
        <begin position="18"/>
        <end position="43"/>
    </location>
</feature>
<comment type="caution">
    <text evidence="2">The sequence shown here is derived from an EMBL/GenBank/DDBJ whole genome shotgun (WGS) entry which is preliminary data.</text>
</comment>
<dbReference type="PANTHER" id="PTHR39441:SF1">
    <property type="entry name" value="DUF2252 DOMAIN-CONTAINING PROTEIN"/>
    <property type="match status" value="1"/>
</dbReference>
<evidence type="ECO:0008006" key="4">
    <source>
        <dbReference type="Google" id="ProtNLM"/>
    </source>
</evidence>
<dbReference type="AlphaFoldDB" id="A0A269ZC08"/>
<gene>
    <name evidence="2" type="ORF">B8X04_11035</name>
</gene>
<organism evidence="2 3">
    <name type="scientific">Brevibacterium casei</name>
    <dbReference type="NCBI Taxonomy" id="33889"/>
    <lineage>
        <taxon>Bacteria</taxon>
        <taxon>Bacillati</taxon>
        <taxon>Actinomycetota</taxon>
        <taxon>Actinomycetes</taxon>
        <taxon>Micrococcales</taxon>
        <taxon>Brevibacteriaceae</taxon>
        <taxon>Brevibacterium</taxon>
    </lineage>
</organism>
<name>A0A269ZC08_9MICO</name>
<proteinExistence type="predicted"/>
<protein>
    <recommendedName>
        <fullName evidence="4">DUF2252 domain-containing protein</fullName>
    </recommendedName>
</protein>
<feature type="region of interest" description="Disordered" evidence="1">
    <location>
        <begin position="1"/>
        <end position="43"/>
    </location>
</feature>
<dbReference type="Pfam" id="PF10009">
    <property type="entry name" value="DUF2252"/>
    <property type="match status" value="1"/>
</dbReference>
<sequence>MGRRTPRRANEVEEMDVADGRSLREATPRSSHAELDLPPDRDPVGVICRQNESRLPDLLGIRTQRLAESPFSYFRGAAAQMAVDLAAGVTTGPVVLSSGDAHVGNFGFFASKERSLIFDLNDFDEAEFAPFEWDVKRLAASAFLSAQVHGLGEEAGRRAAFAAVKGYQYRMGAQMAVTALDRFYSIVDSDTLLAAISGEHHHTATKKAMKKARSRTGEKALKKFATESSDSGLRIVDQPPLTRHLDDPSIDVEKLFAEYRRTARTDVAVLLEQFEVADSVLRVVGVGSVGTRCFLVLVTGPDGEPLLLQVKEAQESVVSAFGGQPKFSDHPEGQRITSEGERVVRAQLVLQSVSDPFLGWTTFRGSGYYWRQFRDMKGSYDLAALTAPQLEAYSRLCGEVLARAHSQSPGARLIAEYLGTSDTFATAVAVWAEKYAEVVTADHGLLVEAAKSGEYPLLGDPGALDG</sequence>
<dbReference type="PANTHER" id="PTHR39441">
    <property type="entry name" value="DUF2252 DOMAIN-CONTAINING PROTEIN"/>
    <property type="match status" value="1"/>
</dbReference>
<dbReference type="Proteomes" id="UP000216867">
    <property type="component" value="Unassembled WGS sequence"/>
</dbReference>
<evidence type="ECO:0000313" key="2">
    <source>
        <dbReference type="EMBL" id="PAK95338.1"/>
    </source>
</evidence>
<dbReference type="InterPro" id="IPR018721">
    <property type="entry name" value="DUF2252"/>
</dbReference>
<reference evidence="2 3" key="1">
    <citation type="submission" date="2017-04" db="EMBL/GenBank/DDBJ databases">
        <title>Kefir bacterial isolates.</title>
        <authorList>
            <person name="Kim Y."/>
            <person name="Blasche S."/>
            <person name="Patil K.R."/>
        </authorList>
    </citation>
    <scope>NUCLEOTIDE SEQUENCE [LARGE SCALE GENOMIC DNA]</scope>
    <source>
        <strain evidence="2 3">OG2</strain>
    </source>
</reference>
<evidence type="ECO:0000256" key="1">
    <source>
        <dbReference type="SAM" id="MobiDB-lite"/>
    </source>
</evidence>
<dbReference type="EMBL" id="NCWY01000008">
    <property type="protein sequence ID" value="PAK95338.1"/>
    <property type="molecule type" value="Genomic_DNA"/>
</dbReference>